<protein>
    <submittedName>
        <fullName evidence="1">Uncharacterized protein</fullName>
    </submittedName>
</protein>
<dbReference type="AlphaFoldDB" id="A0AAW6DVN9"/>
<evidence type="ECO:0000313" key="2">
    <source>
        <dbReference type="Proteomes" id="UP001211421"/>
    </source>
</evidence>
<sequence>MKIRINRSCRKRRQDRRSGMGRCLCIEPKRLCNESKKLIVVDPMSNVIVVTKEKDYGAKNE</sequence>
<dbReference type="EMBL" id="JAQMLS010000001">
    <property type="protein sequence ID" value="MDB8740711.1"/>
    <property type="molecule type" value="Genomic_DNA"/>
</dbReference>
<comment type="caution">
    <text evidence="1">The sequence shown here is derived from an EMBL/GenBank/DDBJ whole genome shotgun (WGS) entry which is preliminary data.</text>
</comment>
<dbReference type="Proteomes" id="UP001211421">
    <property type="component" value="Unassembled WGS sequence"/>
</dbReference>
<evidence type="ECO:0000313" key="1">
    <source>
        <dbReference type="EMBL" id="MDB8740711.1"/>
    </source>
</evidence>
<reference evidence="1" key="1">
    <citation type="submission" date="2023-01" db="EMBL/GenBank/DDBJ databases">
        <title>Human gut microbiome strain richness.</title>
        <authorList>
            <person name="Chen-Liaw A."/>
        </authorList>
    </citation>
    <scope>NUCLEOTIDE SEQUENCE</scope>
    <source>
        <strain evidence="1">D59st1_B8_D59t2_181005</strain>
    </source>
</reference>
<accession>A0AAW6DVN9</accession>
<organism evidence="1 2">
    <name type="scientific">Ruminococcus bicirculans</name>
    <name type="common">ex Wegman et al. 2014</name>
    <dbReference type="NCBI Taxonomy" id="1160721"/>
    <lineage>
        <taxon>Bacteria</taxon>
        <taxon>Bacillati</taxon>
        <taxon>Bacillota</taxon>
        <taxon>Clostridia</taxon>
        <taxon>Eubacteriales</taxon>
        <taxon>Oscillospiraceae</taxon>
        <taxon>Ruminococcus</taxon>
    </lineage>
</organism>
<proteinExistence type="predicted"/>
<gene>
    <name evidence="1" type="ORF">PNV70_01355</name>
</gene>
<dbReference type="RefSeq" id="WP_117934608.1">
    <property type="nucleotide sequence ID" value="NZ_CAKVWV010000006.1"/>
</dbReference>
<name>A0AAW6DVN9_9FIRM</name>